<dbReference type="EMBL" id="JAHESF010000005">
    <property type="protein sequence ID" value="MBT1696606.1"/>
    <property type="molecule type" value="Genomic_DNA"/>
</dbReference>
<dbReference type="InterPro" id="IPR025388">
    <property type="entry name" value="Alginate_export_dom"/>
</dbReference>
<feature type="signal peptide" evidence="1">
    <location>
        <begin position="1"/>
        <end position="24"/>
    </location>
</feature>
<accession>A0AAP2GI08</accession>
<feature type="chain" id="PRO_5042946543" evidence="1">
    <location>
        <begin position="25"/>
        <end position="459"/>
    </location>
</feature>
<evidence type="ECO:0000256" key="1">
    <source>
        <dbReference type="SAM" id="SignalP"/>
    </source>
</evidence>
<feature type="domain" description="Alginate export" evidence="2">
    <location>
        <begin position="27"/>
        <end position="428"/>
    </location>
</feature>
<evidence type="ECO:0000313" key="3">
    <source>
        <dbReference type="EMBL" id="MBT1696606.1"/>
    </source>
</evidence>
<organism evidence="3 4">
    <name type="scientific">Chryseosolibacter histidini</name>
    <dbReference type="NCBI Taxonomy" id="2782349"/>
    <lineage>
        <taxon>Bacteria</taxon>
        <taxon>Pseudomonadati</taxon>
        <taxon>Bacteroidota</taxon>
        <taxon>Cytophagia</taxon>
        <taxon>Cytophagales</taxon>
        <taxon>Chryseotaleaceae</taxon>
        <taxon>Chryseosolibacter</taxon>
    </lineage>
</organism>
<dbReference type="Pfam" id="PF13372">
    <property type="entry name" value="Alginate_exp"/>
    <property type="match status" value="1"/>
</dbReference>
<reference evidence="3 4" key="1">
    <citation type="submission" date="2021-05" db="EMBL/GenBank/DDBJ databases">
        <title>A Polyphasic approach of four new species of the genus Ohtaekwangia: Ohtaekwangia histidinii sp. nov., Ohtaekwangia cretensis sp. nov., Ohtaekwangia indiensis sp. nov., Ohtaekwangia reichenbachii sp. nov. from diverse environment.</title>
        <authorList>
            <person name="Octaviana S."/>
        </authorList>
    </citation>
    <scope>NUCLEOTIDE SEQUENCE [LARGE SCALE GENOMIC DNA]</scope>
    <source>
        <strain evidence="3 4">PWU4</strain>
    </source>
</reference>
<gene>
    <name evidence="3" type="ORF">KK083_06965</name>
</gene>
<comment type="caution">
    <text evidence="3">The sequence shown here is derived from an EMBL/GenBank/DDBJ whole genome shotgun (WGS) entry which is preliminary data.</text>
</comment>
<protein>
    <submittedName>
        <fullName evidence="3">Alginate export family protein</fullName>
    </submittedName>
</protein>
<sequence length="459" mass="51713">MKKNIYIQLLIVFCCLCSVSELRAQFTFSGQIRTRSELRDGQGTPSLKDTVPAFFTSQRTRLNFGYSAYRFKIYASVQDVRVWGQDASSINRITTDTYDGFMLHEAWGEISLVDTGKVVKNFTLKIGRQELVYDDVRLLGNLDWLQQARRHDAALLKFEHNNWTAHLGVAYNQNAERKSNTIYNGVPTGYTASTNGLGAMYKSMQFLYVAKKLHFGNISFLAFKDDFSKFHFAETDVEKKTPIYDRSVWSRFTGGTHITGTALRKIAFTASAFYQGGKFREGTSLDEYLLSASAMYSVGRKLTVGPGIDVTSGNNGSDPTKKFQRFDPLYGTPHKFWGYMDYFYVADGFGSNGLVDAYLRTKYKAKDNLTLSLDAHQFSLPNSVTDEAGVVLEKTLGQELDFVFNYALTKMVSIEGGYSTMFSTATLTSSKVKNVRNADTTSQWAYLMISIKPEFSIKN</sequence>
<dbReference type="Proteomes" id="UP001319200">
    <property type="component" value="Unassembled WGS sequence"/>
</dbReference>
<dbReference type="RefSeq" id="WP_254161886.1">
    <property type="nucleotide sequence ID" value="NZ_JAHESF010000005.1"/>
</dbReference>
<evidence type="ECO:0000313" key="4">
    <source>
        <dbReference type="Proteomes" id="UP001319200"/>
    </source>
</evidence>
<keyword evidence="4" id="KW-1185">Reference proteome</keyword>
<dbReference type="AlphaFoldDB" id="A0AAP2GI08"/>
<proteinExistence type="predicted"/>
<evidence type="ECO:0000259" key="2">
    <source>
        <dbReference type="Pfam" id="PF13372"/>
    </source>
</evidence>
<name>A0AAP2GI08_9BACT</name>
<keyword evidence="1" id="KW-0732">Signal</keyword>